<dbReference type="PROSITE" id="PS51257">
    <property type="entry name" value="PROKAR_LIPOPROTEIN"/>
    <property type="match status" value="1"/>
</dbReference>
<sequence>MEASHDKEKQPALLAQQEFLDVSLHPLCWLLSCPLLHCGLCPYRTLLYFDATAVTREDVSVCGKNRVYVPYAEIQSIEQSRCCGCLQCVDVHGALGTFLPGMGCDAAASGRTRHALQTRVEAIHSLTQERDRRWETMEERTVELTEKMDRLLRHVAPAHVSMVERGDD</sequence>
<gene>
    <name evidence="1" type="ORF">ACOF00016_LOCUS8253</name>
</gene>
<name>A0A7S3P3R7_9STRA</name>
<accession>A0A7S3P3R7</accession>
<proteinExistence type="predicted"/>
<dbReference type="EMBL" id="HBIM01009783">
    <property type="protein sequence ID" value="CAE0410818.1"/>
    <property type="molecule type" value="Transcribed_RNA"/>
</dbReference>
<reference evidence="1" key="1">
    <citation type="submission" date="2021-01" db="EMBL/GenBank/DDBJ databases">
        <authorList>
            <person name="Corre E."/>
            <person name="Pelletier E."/>
            <person name="Niang G."/>
            <person name="Scheremetjew M."/>
            <person name="Finn R."/>
            <person name="Kale V."/>
            <person name="Holt S."/>
            <person name="Cochrane G."/>
            <person name="Meng A."/>
            <person name="Brown T."/>
            <person name="Cohen L."/>
        </authorList>
    </citation>
    <scope>NUCLEOTIDE SEQUENCE</scope>
    <source>
        <strain evidence="1">CCMP127</strain>
    </source>
</reference>
<protein>
    <submittedName>
        <fullName evidence="1">Uncharacterized protein</fullName>
    </submittedName>
</protein>
<dbReference type="AlphaFoldDB" id="A0A7S3P3R7"/>
<evidence type="ECO:0000313" key="1">
    <source>
        <dbReference type="EMBL" id="CAE0410818.1"/>
    </source>
</evidence>
<organism evidence="1">
    <name type="scientific">Amphora coffeiformis</name>
    <dbReference type="NCBI Taxonomy" id="265554"/>
    <lineage>
        <taxon>Eukaryota</taxon>
        <taxon>Sar</taxon>
        <taxon>Stramenopiles</taxon>
        <taxon>Ochrophyta</taxon>
        <taxon>Bacillariophyta</taxon>
        <taxon>Bacillariophyceae</taxon>
        <taxon>Bacillariophycidae</taxon>
        <taxon>Thalassiophysales</taxon>
        <taxon>Catenulaceae</taxon>
        <taxon>Amphora</taxon>
    </lineage>
</organism>